<evidence type="ECO:0000256" key="1">
    <source>
        <dbReference type="ARBA" id="ARBA00006767"/>
    </source>
</evidence>
<dbReference type="PRINTS" id="PR00681">
    <property type="entry name" value="RIBOSOMALS1"/>
</dbReference>
<dbReference type="Gene3D" id="2.40.50.140">
    <property type="entry name" value="Nucleic acid-binding proteins"/>
    <property type="match status" value="4"/>
</dbReference>
<dbReference type="InterPro" id="IPR003029">
    <property type="entry name" value="S1_domain"/>
</dbReference>
<dbReference type="PANTHER" id="PTHR10724">
    <property type="entry name" value="30S RIBOSOMAL PROTEIN S1"/>
    <property type="match status" value="1"/>
</dbReference>
<protein>
    <submittedName>
        <fullName evidence="5">30S ribosomal protein S1</fullName>
    </submittedName>
</protein>
<feature type="domain" description="S1 motif" evidence="4">
    <location>
        <begin position="33"/>
        <end position="97"/>
    </location>
</feature>
<dbReference type="CDD" id="cd04465">
    <property type="entry name" value="S1_RPS1_repeat_ec2_hs2"/>
    <property type="match status" value="1"/>
</dbReference>
<dbReference type="NCBIfam" id="NF005208">
    <property type="entry name" value="PRK06676.1"/>
    <property type="match status" value="1"/>
</dbReference>
<dbReference type="SUPFAM" id="SSF50249">
    <property type="entry name" value="Nucleic acid-binding proteins"/>
    <property type="match status" value="4"/>
</dbReference>
<sequence length="400" mass="43342">MDIDHREEMENEEESFADLFERSQKDAGRLEPGAKVEATVLQIAKDWVFLDTGRKGEGILDIKEVLDADGNVTVKVGDKVTAWFLSSRNNEMRFTTKVGAGSGQAAGNAQLEEAFAAGIPVEGVVEKEVKGGFEVKVAGSRAFCPFSQIALRRVEDTAALLGKHMSFKIMEYSEKGRNIVLSHRALLEEEQQAQKEALKETLKVGDRVKGTVTSLRDFGAFVSIGAVEGLLPVSEVAWARVNHVSDVLSVGQEVEVVIKGIDWDKNRISFSLKDTLADPWEEAAGAFPEGSYQNGKVARLTPFGAFVTLAAGVDGLIHISKLGAGKRIQHPREVLAEGQEVEVKVESVDRDAKKISLSLASVSRAQEEQTASMDAYKKTVSEAPKGMGTLGDLLKAKLKG</sequence>
<dbReference type="InterPro" id="IPR012340">
    <property type="entry name" value="NA-bd_OB-fold"/>
</dbReference>
<dbReference type="Pfam" id="PF00575">
    <property type="entry name" value="S1"/>
    <property type="match status" value="3"/>
</dbReference>
<keyword evidence="2 5" id="KW-0689">Ribosomal protein</keyword>
<dbReference type="Proteomes" id="UP000306416">
    <property type="component" value="Unassembled WGS sequence"/>
</dbReference>
<keyword evidence="3" id="KW-0687">Ribonucleoprotein</keyword>
<dbReference type="GO" id="GO:0006412">
    <property type="term" value="P:translation"/>
    <property type="evidence" value="ECO:0007669"/>
    <property type="project" value="TreeGrafter"/>
</dbReference>
<reference evidence="5 6" key="1">
    <citation type="submission" date="2019-04" db="EMBL/GenBank/DDBJ databases">
        <title>Geobacter oryzae sp. nov., ferric-reducing bacteria isolated from paddy soil.</title>
        <authorList>
            <person name="Xu Z."/>
            <person name="Masuda Y."/>
            <person name="Itoh H."/>
            <person name="Senoo K."/>
        </authorList>
    </citation>
    <scope>NUCLEOTIDE SEQUENCE [LARGE SCALE GENOMIC DNA]</scope>
    <source>
        <strain evidence="5 6">Red111</strain>
    </source>
</reference>
<comment type="similarity">
    <text evidence="1">Belongs to the bacterial ribosomal protein bS1 family.</text>
</comment>
<comment type="caution">
    <text evidence="5">The sequence shown here is derived from an EMBL/GenBank/DDBJ whole genome shotgun (WGS) entry which is preliminary data.</text>
</comment>
<organism evidence="5 6">
    <name type="scientific">Geomonas terrae</name>
    <dbReference type="NCBI Taxonomy" id="2562681"/>
    <lineage>
        <taxon>Bacteria</taxon>
        <taxon>Pseudomonadati</taxon>
        <taxon>Thermodesulfobacteriota</taxon>
        <taxon>Desulfuromonadia</taxon>
        <taxon>Geobacterales</taxon>
        <taxon>Geobacteraceae</taxon>
        <taxon>Geomonas</taxon>
    </lineage>
</organism>
<dbReference type="RefSeq" id="WP_135873159.1">
    <property type="nucleotide sequence ID" value="NZ_SRSC01000007.1"/>
</dbReference>
<feature type="domain" description="S1 motif" evidence="4">
    <location>
        <begin position="205"/>
        <end position="273"/>
    </location>
</feature>
<name>A0A4S1C9Z5_9BACT</name>
<evidence type="ECO:0000313" key="6">
    <source>
        <dbReference type="Proteomes" id="UP000306416"/>
    </source>
</evidence>
<evidence type="ECO:0000256" key="2">
    <source>
        <dbReference type="ARBA" id="ARBA00022980"/>
    </source>
</evidence>
<dbReference type="CDD" id="cd05688">
    <property type="entry name" value="S1_RPS1_repeat_ec3"/>
    <property type="match status" value="1"/>
</dbReference>
<feature type="domain" description="S1 motif" evidence="4">
    <location>
        <begin position="290"/>
        <end position="360"/>
    </location>
</feature>
<dbReference type="GO" id="GO:0003729">
    <property type="term" value="F:mRNA binding"/>
    <property type="evidence" value="ECO:0007669"/>
    <property type="project" value="TreeGrafter"/>
</dbReference>
<dbReference type="GO" id="GO:0003735">
    <property type="term" value="F:structural constituent of ribosome"/>
    <property type="evidence" value="ECO:0007669"/>
    <property type="project" value="TreeGrafter"/>
</dbReference>
<dbReference type="InterPro" id="IPR035104">
    <property type="entry name" value="Ribosomal_protein_S1-like"/>
</dbReference>
<dbReference type="EMBL" id="SRSC01000007">
    <property type="protein sequence ID" value="TGU69933.1"/>
    <property type="molecule type" value="Genomic_DNA"/>
</dbReference>
<dbReference type="PANTHER" id="PTHR10724:SF7">
    <property type="entry name" value="SMALL RIBOSOMAL SUBUNIT PROTEIN BS1C"/>
    <property type="match status" value="1"/>
</dbReference>
<dbReference type="AlphaFoldDB" id="A0A4S1C9Z5"/>
<dbReference type="GO" id="GO:0022627">
    <property type="term" value="C:cytosolic small ribosomal subunit"/>
    <property type="evidence" value="ECO:0007669"/>
    <property type="project" value="TreeGrafter"/>
</dbReference>
<evidence type="ECO:0000259" key="4">
    <source>
        <dbReference type="PROSITE" id="PS50126"/>
    </source>
</evidence>
<evidence type="ECO:0000313" key="5">
    <source>
        <dbReference type="EMBL" id="TGU69933.1"/>
    </source>
</evidence>
<gene>
    <name evidence="5" type="primary">rpsA</name>
    <name evidence="5" type="ORF">E4633_20300</name>
</gene>
<dbReference type="PROSITE" id="PS50126">
    <property type="entry name" value="S1"/>
    <property type="match status" value="4"/>
</dbReference>
<feature type="domain" description="S1 motif" evidence="4">
    <location>
        <begin position="118"/>
        <end position="184"/>
    </location>
</feature>
<keyword evidence="6" id="KW-1185">Reference proteome</keyword>
<dbReference type="InterPro" id="IPR050437">
    <property type="entry name" value="Ribos_protein_bS1-like"/>
</dbReference>
<dbReference type="SMART" id="SM00316">
    <property type="entry name" value="S1"/>
    <property type="match status" value="4"/>
</dbReference>
<evidence type="ECO:0000256" key="3">
    <source>
        <dbReference type="ARBA" id="ARBA00023274"/>
    </source>
</evidence>
<accession>A0A4S1C9Z5</accession>
<proteinExistence type="inferred from homology"/>